<sequence>MADFLTLCKAHNVKELYAFGSSITNQFNEKSSDIDLLIEIDNDDPIERGEDLMNIWDKLEQFFQRKVNLLTNTSIKNPILRKSIDSTKILIYDGKEQKISI</sequence>
<evidence type="ECO:0000256" key="8">
    <source>
        <dbReference type="ARBA" id="ARBA00022842"/>
    </source>
</evidence>
<dbReference type="Pfam" id="PF01909">
    <property type="entry name" value="NTP_transf_2"/>
    <property type="match status" value="1"/>
</dbReference>
<comment type="caution">
    <text evidence="11">The sequence shown here is derived from an EMBL/GenBank/DDBJ whole genome shotgun (WGS) entry which is preliminary data.</text>
</comment>
<dbReference type="Proteomes" id="UP000317169">
    <property type="component" value="Unassembled WGS sequence"/>
</dbReference>
<evidence type="ECO:0000256" key="2">
    <source>
        <dbReference type="ARBA" id="ARBA00022649"/>
    </source>
</evidence>
<evidence type="ECO:0000313" key="12">
    <source>
        <dbReference type="Proteomes" id="UP000317169"/>
    </source>
</evidence>
<protein>
    <submittedName>
        <fullName evidence="11">DNA polymerase subunit beta</fullName>
    </submittedName>
</protein>
<dbReference type="EMBL" id="VIAR01000016">
    <property type="protein sequence ID" value="TQD33834.1"/>
    <property type="molecule type" value="Genomic_DNA"/>
</dbReference>
<evidence type="ECO:0000256" key="9">
    <source>
        <dbReference type="ARBA" id="ARBA00038276"/>
    </source>
</evidence>
<dbReference type="AlphaFoldDB" id="A0A507ZCP6"/>
<evidence type="ECO:0000256" key="5">
    <source>
        <dbReference type="ARBA" id="ARBA00022723"/>
    </source>
</evidence>
<dbReference type="OrthoDB" id="9793933at2"/>
<gene>
    <name evidence="11" type="ORF">FKR84_12640</name>
</gene>
<comment type="similarity">
    <text evidence="9">Belongs to the MntA antitoxin family.</text>
</comment>
<reference evidence="11 12" key="1">
    <citation type="submission" date="2019-06" db="EMBL/GenBank/DDBJ databases">
        <title>Flavibacter putida gen. nov., sp. nov., a novel marine bacterium of the family Flavobacteriaceae isolated from coastal seawater.</title>
        <authorList>
            <person name="Feng X."/>
        </authorList>
    </citation>
    <scope>NUCLEOTIDE SEQUENCE [LARGE SCALE GENOMIC DNA]</scope>
    <source>
        <strain evidence="11 12">PLHSN227</strain>
    </source>
</reference>
<dbReference type="GO" id="GO:0005524">
    <property type="term" value="F:ATP binding"/>
    <property type="evidence" value="ECO:0007669"/>
    <property type="project" value="UniProtKB-KW"/>
</dbReference>
<evidence type="ECO:0000256" key="3">
    <source>
        <dbReference type="ARBA" id="ARBA00022679"/>
    </source>
</evidence>
<dbReference type="CDD" id="cd05403">
    <property type="entry name" value="NT_KNTase_like"/>
    <property type="match status" value="1"/>
</dbReference>
<dbReference type="PANTHER" id="PTHR33571">
    <property type="entry name" value="SSL8005 PROTEIN"/>
    <property type="match status" value="1"/>
</dbReference>
<evidence type="ECO:0000313" key="11">
    <source>
        <dbReference type="EMBL" id="TQD33834.1"/>
    </source>
</evidence>
<evidence type="ECO:0000259" key="10">
    <source>
        <dbReference type="Pfam" id="PF01909"/>
    </source>
</evidence>
<dbReference type="GO" id="GO:0016779">
    <property type="term" value="F:nucleotidyltransferase activity"/>
    <property type="evidence" value="ECO:0007669"/>
    <property type="project" value="UniProtKB-KW"/>
</dbReference>
<keyword evidence="6" id="KW-0547">Nucleotide-binding</keyword>
<dbReference type="SUPFAM" id="SSF81301">
    <property type="entry name" value="Nucleotidyltransferase"/>
    <property type="match status" value="1"/>
</dbReference>
<accession>A0A507ZCP6</accession>
<organism evidence="11 12">
    <name type="scientific">Haloflavibacter putidus</name>
    <dbReference type="NCBI Taxonomy" id="2576776"/>
    <lineage>
        <taxon>Bacteria</taxon>
        <taxon>Pseudomonadati</taxon>
        <taxon>Bacteroidota</taxon>
        <taxon>Flavobacteriia</taxon>
        <taxon>Flavobacteriales</taxon>
        <taxon>Flavobacteriaceae</taxon>
        <taxon>Haloflavibacter</taxon>
    </lineage>
</organism>
<dbReference type="InterPro" id="IPR052038">
    <property type="entry name" value="Type-VII_TA_antitoxin"/>
</dbReference>
<evidence type="ECO:0000256" key="6">
    <source>
        <dbReference type="ARBA" id="ARBA00022741"/>
    </source>
</evidence>
<keyword evidence="12" id="KW-1185">Reference proteome</keyword>
<keyword evidence="5" id="KW-0479">Metal-binding</keyword>
<evidence type="ECO:0000256" key="4">
    <source>
        <dbReference type="ARBA" id="ARBA00022695"/>
    </source>
</evidence>
<keyword evidence="7" id="KW-0067">ATP-binding</keyword>
<evidence type="ECO:0000256" key="1">
    <source>
        <dbReference type="ARBA" id="ARBA00001946"/>
    </source>
</evidence>
<dbReference type="InterPro" id="IPR002934">
    <property type="entry name" value="Polymerase_NTP_transf_dom"/>
</dbReference>
<keyword evidence="4" id="KW-0548">Nucleotidyltransferase</keyword>
<dbReference type="PANTHER" id="PTHR33571:SF12">
    <property type="entry name" value="BSL3053 PROTEIN"/>
    <property type="match status" value="1"/>
</dbReference>
<keyword evidence="3" id="KW-0808">Transferase</keyword>
<feature type="domain" description="Polymerase nucleotidyl transferase" evidence="10">
    <location>
        <begin position="7"/>
        <end position="85"/>
    </location>
</feature>
<evidence type="ECO:0000256" key="7">
    <source>
        <dbReference type="ARBA" id="ARBA00022840"/>
    </source>
</evidence>
<name>A0A507ZCP6_9FLAO</name>
<dbReference type="GO" id="GO:0046872">
    <property type="term" value="F:metal ion binding"/>
    <property type="evidence" value="ECO:0007669"/>
    <property type="project" value="UniProtKB-KW"/>
</dbReference>
<keyword evidence="8" id="KW-0460">Magnesium</keyword>
<keyword evidence="2" id="KW-1277">Toxin-antitoxin system</keyword>
<proteinExistence type="inferred from homology"/>
<dbReference type="Gene3D" id="3.30.460.10">
    <property type="entry name" value="Beta Polymerase, domain 2"/>
    <property type="match status" value="1"/>
</dbReference>
<dbReference type="InterPro" id="IPR043519">
    <property type="entry name" value="NT_sf"/>
</dbReference>
<comment type="cofactor">
    <cofactor evidence="1">
        <name>Mg(2+)</name>
        <dbReference type="ChEBI" id="CHEBI:18420"/>
    </cofactor>
</comment>